<reference evidence="2" key="3">
    <citation type="submission" date="2019-12" db="EMBL/GenBank/DDBJ databases">
        <title>SpeciesPrimer: A bioinformatics pipeline dedicated to the design of qPCR primers for the quantification of bacterial species.</title>
        <authorList>
            <person name="Dreier M."/>
            <person name="Berthoud H."/>
            <person name="Shani N."/>
            <person name="Wechsler D."/>
            <person name="Junier P."/>
        </authorList>
    </citation>
    <scope>NUCLEOTIDE SEQUENCE</scope>
    <source>
        <strain evidence="2">FAM13073</strain>
    </source>
</reference>
<gene>
    <name evidence="2" type="ORF">GBO79_03720</name>
    <name evidence="3" type="ORF">ITQ97_04355</name>
    <name evidence="4" type="ORF">PWB86_04745</name>
    <name evidence="1" type="ORF">S100892_00181</name>
</gene>
<evidence type="ECO:0000313" key="1">
    <source>
        <dbReference type="EMBL" id="ARW18787.1"/>
    </source>
</evidence>
<evidence type="ECO:0000313" key="8">
    <source>
        <dbReference type="Proteomes" id="UP001214131"/>
    </source>
</evidence>
<dbReference type="EMBL" id="CP118739">
    <property type="protein sequence ID" value="WEA56513.1"/>
    <property type="molecule type" value="Genomic_DNA"/>
</dbReference>
<evidence type="ECO:0000313" key="4">
    <source>
        <dbReference type="EMBL" id="WEA56513.1"/>
    </source>
</evidence>
<reference evidence="6" key="4">
    <citation type="submission" date="2020-03" db="EMBL/GenBank/DDBJ databases">
        <title>SpeciesPrimer: A bioinformatics pipeline dedicated to the design of qPCR primers for the quantification of bacterial species.</title>
        <authorList>
            <person name="Dreier M."/>
            <person name="Berthoud H."/>
            <person name="Shani N."/>
            <person name="Wechsler D."/>
            <person name="Junier P."/>
        </authorList>
    </citation>
    <scope>NUCLEOTIDE SEQUENCE [LARGE SCALE GENOMIC DNA]</scope>
    <source>
        <strain evidence="6">FAM13073</strain>
    </source>
</reference>
<sequence length="115" mass="12362">MVEKVVVINTGMVGILQTSNGAGPVVEAMLDSRLVNKLKKALVKVGIVDVDVVTGEVEELSKFASDPKILIAINKQVLQTSSPKIDQTTITNLVTYSNGEVSDLVTKIEQKIKLN</sequence>
<dbReference type="RefSeq" id="WP_002833828.1">
    <property type="nucleotide sequence ID" value="NZ_BJZY01000001.1"/>
</dbReference>
<reference evidence="4 8" key="6">
    <citation type="submission" date="2023-02" db="EMBL/GenBank/DDBJ databases">
        <title>Comparative genomics and fermentation flavor characterization of five lactic acid bacteria reveal flavor biosynthesis metabolic pathways in fermented muskmelon puree.</title>
        <authorList>
            <person name="Yuan L."/>
            <person name="Li M."/>
            <person name="Xu X."/>
            <person name="Lao F."/>
            <person name="Wu J."/>
        </authorList>
    </citation>
    <scope>NUCLEOTIDE SEQUENCE [LARGE SCALE GENOMIC DNA]</scope>
    <source>
        <strain evidence="4 8">Ca-4</strain>
    </source>
</reference>
<proteinExistence type="predicted"/>
<dbReference type="Proteomes" id="UP000196118">
    <property type="component" value="Chromosome"/>
</dbReference>
<dbReference type="Proteomes" id="UP000472573">
    <property type="component" value="Unassembled WGS sequence"/>
</dbReference>
<dbReference type="Proteomes" id="UP000743107">
    <property type="component" value="Unassembled WGS sequence"/>
</dbReference>
<dbReference type="Proteomes" id="UP001214131">
    <property type="component" value="Chromosome"/>
</dbReference>
<reference evidence="2" key="2">
    <citation type="submission" date="2019-10" db="EMBL/GenBank/DDBJ databases">
        <authorList>
            <person name="Irmler S."/>
            <person name="Berthoud H."/>
            <person name="Roetschi A."/>
            <person name="Arias E."/>
            <person name="Shani N."/>
            <person name="Wuethrich D."/>
            <person name="Bruggmann R."/>
        </authorList>
    </citation>
    <scope>NUCLEOTIDE SEQUENCE</scope>
    <source>
        <strain evidence="2">FAM13073</strain>
    </source>
</reference>
<evidence type="ECO:0000313" key="7">
    <source>
        <dbReference type="Proteomes" id="UP000743107"/>
    </source>
</evidence>
<keyword evidence="6" id="KW-1185">Reference proteome</keyword>
<reference evidence="1 5" key="1">
    <citation type="submission" date="2017-05" db="EMBL/GenBank/DDBJ databases">
        <title>Genome sequence of Pediococcus pentosaceus strain SRCM100892.</title>
        <authorList>
            <person name="Cho S.H."/>
        </authorList>
    </citation>
    <scope>NUCLEOTIDE SEQUENCE [LARGE SCALE GENOMIC DNA]</scope>
    <source>
        <strain evidence="1 5">SRCM100892</strain>
    </source>
</reference>
<dbReference type="AlphaFoldDB" id="A0A0N8VY50"/>
<organism evidence="3 7">
    <name type="scientific">Pediococcus pentosaceus</name>
    <dbReference type="NCBI Taxonomy" id="1255"/>
    <lineage>
        <taxon>Bacteria</taxon>
        <taxon>Bacillati</taxon>
        <taxon>Bacillota</taxon>
        <taxon>Bacilli</taxon>
        <taxon>Lactobacillales</taxon>
        <taxon>Lactobacillaceae</taxon>
        <taxon>Pediococcus</taxon>
    </lineage>
</organism>
<protein>
    <submittedName>
        <fullName evidence="3">Uncharacterized protein</fullName>
    </submittedName>
</protein>
<name>A0A0N8VY50_PEDPE</name>
<reference evidence="3" key="5">
    <citation type="submission" date="2020-11" db="EMBL/GenBank/DDBJ databases">
        <title>Antibiotic susceptibility profiles of Pediococcus pentosaceus from various origins and their implications for the safety assessment of strains with food-technology applications.</title>
        <authorList>
            <person name="Shani N."/>
            <person name="Oberhaensli S."/>
            <person name="Arias E."/>
        </authorList>
    </citation>
    <scope>NUCLEOTIDE SEQUENCE</scope>
    <source>
        <strain evidence="3">FAM 19164</strain>
    </source>
</reference>
<evidence type="ECO:0000313" key="5">
    <source>
        <dbReference type="Proteomes" id="UP000196118"/>
    </source>
</evidence>
<evidence type="ECO:0000313" key="6">
    <source>
        <dbReference type="Proteomes" id="UP000472573"/>
    </source>
</evidence>
<dbReference type="EMBL" id="JADOFV010000002">
    <property type="protein sequence ID" value="MBF7127045.1"/>
    <property type="molecule type" value="Genomic_DNA"/>
</dbReference>
<evidence type="ECO:0000313" key="3">
    <source>
        <dbReference type="EMBL" id="MBF7127045.1"/>
    </source>
</evidence>
<accession>A0A0N8VY50</accession>
<accession>A0A8G1E7T8</accession>
<dbReference type="EMBL" id="CP021474">
    <property type="protein sequence ID" value="ARW18787.1"/>
    <property type="molecule type" value="Genomic_DNA"/>
</dbReference>
<dbReference type="GeneID" id="33061738"/>
<dbReference type="EMBL" id="WENB01000002">
    <property type="protein sequence ID" value="KAF0413990.1"/>
    <property type="molecule type" value="Genomic_DNA"/>
</dbReference>
<evidence type="ECO:0000313" key="2">
    <source>
        <dbReference type="EMBL" id="KAF0413990.1"/>
    </source>
</evidence>